<dbReference type="Proteomes" id="UP000736335">
    <property type="component" value="Unassembled WGS sequence"/>
</dbReference>
<gene>
    <name evidence="3" type="ORF">BJ322DRAFT_1010073</name>
</gene>
<evidence type="ECO:0000256" key="1">
    <source>
        <dbReference type="SAM" id="MobiDB-lite"/>
    </source>
</evidence>
<dbReference type="GO" id="GO:0005085">
    <property type="term" value="F:guanyl-nucleotide exchange factor activity"/>
    <property type="evidence" value="ECO:0007669"/>
    <property type="project" value="InterPro"/>
</dbReference>
<dbReference type="GO" id="GO:0005737">
    <property type="term" value="C:cytoplasm"/>
    <property type="evidence" value="ECO:0007669"/>
    <property type="project" value="TreeGrafter"/>
</dbReference>
<proteinExistence type="predicted"/>
<dbReference type="InterPro" id="IPR011993">
    <property type="entry name" value="PH-like_dom_sf"/>
</dbReference>
<dbReference type="PANTHER" id="PTHR45818">
    <property type="entry name" value="PROTEIN VAV"/>
    <property type="match status" value="1"/>
</dbReference>
<evidence type="ECO:0000313" key="4">
    <source>
        <dbReference type="Proteomes" id="UP000736335"/>
    </source>
</evidence>
<dbReference type="PROSITE" id="PS50010">
    <property type="entry name" value="DH_2"/>
    <property type="match status" value="1"/>
</dbReference>
<reference evidence="3" key="1">
    <citation type="journal article" date="2020" name="Nat. Commun.">
        <title>Large-scale genome sequencing of mycorrhizal fungi provides insights into the early evolution of symbiotic traits.</title>
        <authorList>
            <person name="Miyauchi S."/>
            <person name="Kiss E."/>
            <person name="Kuo A."/>
            <person name="Drula E."/>
            <person name="Kohler A."/>
            <person name="Sanchez-Garcia M."/>
            <person name="Morin E."/>
            <person name="Andreopoulos B."/>
            <person name="Barry K.W."/>
            <person name="Bonito G."/>
            <person name="Buee M."/>
            <person name="Carver A."/>
            <person name="Chen C."/>
            <person name="Cichocki N."/>
            <person name="Clum A."/>
            <person name="Culley D."/>
            <person name="Crous P.W."/>
            <person name="Fauchery L."/>
            <person name="Girlanda M."/>
            <person name="Hayes R.D."/>
            <person name="Keri Z."/>
            <person name="LaButti K."/>
            <person name="Lipzen A."/>
            <person name="Lombard V."/>
            <person name="Magnuson J."/>
            <person name="Maillard F."/>
            <person name="Murat C."/>
            <person name="Nolan M."/>
            <person name="Ohm R.A."/>
            <person name="Pangilinan J."/>
            <person name="Pereira M.F."/>
            <person name="Perotto S."/>
            <person name="Peter M."/>
            <person name="Pfister S."/>
            <person name="Riley R."/>
            <person name="Sitrit Y."/>
            <person name="Stielow J.B."/>
            <person name="Szollosi G."/>
            <person name="Zifcakova L."/>
            <person name="Stursova M."/>
            <person name="Spatafora J.W."/>
            <person name="Tedersoo L."/>
            <person name="Vaario L.M."/>
            <person name="Yamada A."/>
            <person name="Yan M."/>
            <person name="Wang P."/>
            <person name="Xu J."/>
            <person name="Bruns T."/>
            <person name="Baldrian P."/>
            <person name="Vilgalys R."/>
            <person name="Dunand C."/>
            <person name="Henrissat B."/>
            <person name="Grigoriev I.V."/>
            <person name="Hibbett D."/>
            <person name="Nagy L.G."/>
            <person name="Martin F.M."/>
        </authorList>
    </citation>
    <scope>NUCLEOTIDE SEQUENCE</scope>
    <source>
        <strain evidence="3">UH-Tt-Lm1</strain>
    </source>
</reference>
<dbReference type="PANTHER" id="PTHR45818:SF3">
    <property type="entry name" value="PROTEIN VAV"/>
    <property type="match status" value="1"/>
</dbReference>
<dbReference type="SUPFAM" id="SSF48065">
    <property type="entry name" value="DBL homology domain (DH-domain)"/>
    <property type="match status" value="1"/>
</dbReference>
<dbReference type="EMBL" id="WIUZ02000012">
    <property type="protein sequence ID" value="KAF9782278.1"/>
    <property type="molecule type" value="Genomic_DNA"/>
</dbReference>
<feature type="domain" description="DH" evidence="2">
    <location>
        <begin position="32"/>
        <end position="418"/>
    </location>
</feature>
<feature type="region of interest" description="Disordered" evidence="1">
    <location>
        <begin position="356"/>
        <end position="379"/>
    </location>
</feature>
<feature type="compositionally biased region" description="Polar residues" evidence="1">
    <location>
        <begin position="798"/>
        <end position="808"/>
    </location>
</feature>
<evidence type="ECO:0000313" key="3">
    <source>
        <dbReference type="EMBL" id="KAF9782278.1"/>
    </source>
</evidence>
<dbReference type="Gene3D" id="1.20.900.10">
    <property type="entry name" value="Dbl homology (DH) domain"/>
    <property type="match status" value="1"/>
</dbReference>
<dbReference type="AlphaFoldDB" id="A0A9P6L4E1"/>
<feature type="compositionally biased region" description="Basic and acidic residues" evidence="1">
    <location>
        <begin position="631"/>
        <end position="645"/>
    </location>
</feature>
<dbReference type="InterPro" id="IPR035899">
    <property type="entry name" value="DBL_dom_sf"/>
</dbReference>
<dbReference type="Gene3D" id="2.30.29.30">
    <property type="entry name" value="Pleckstrin-homology domain (PH domain)/Phosphotyrosine-binding domain (PTB)"/>
    <property type="match status" value="1"/>
</dbReference>
<reference evidence="3" key="2">
    <citation type="submission" date="2020-11" db="EMBL/GenBank/DDBJ databases">
        <authorList>
            <consortium name="DOE Joint Genome Institute"/>
            <person name="Kuo A."/>
            <person name="Miyauchi S."/>
            <person name="Kiss E."/>
            <person name="Drula E."/>
            <person name="Kohler A."/>
            <person name="Sanchez-Garcia M."/>
            <person name="Andreopoulos B."/>
            <person name="Barry K.W."/>
            <person name="Bonito G."/>
            <person name="Buee M."/>
            <person name="Carver A."/>
            <person name="Chen C."/>
            <person name="Cichocki N."/>
            <person name="Clum A."/>
            <person name="Culley D."/>
            <person name="Crous P.W."/>
            <person name="Fauchery L."/>
            <person name="Girlanda M."/>
            <person name="Hayes R."/>
            <person name="Keri Z."/>
            <person name="Labutti K."/>
            <person name="Lipzen A."/>
            <person name="Lombard V."/>
            <person name="Magnuson J."/>
            <person name="Maillard F."/>
            <person name="Morin E."/>
            <person name="Murat C."/>
            <person name="Nolan M."/>
            <person name="Ohm R."/>
            <person name="Pangilinan J."/>
            <person name="Pereira M."/>
            <person name="Perotto S."/>
            <person name="Peter M."/>
            <person name="Riley R."/>
            <person name="Sitrit Y."/>
            <person name="Stielow B."/>
            <person name="Szollosi G."/>
            <person name="Zifcakova L."/>
            <person name="Stursova M."/>
            <person name="Spatafora J.W."/>
            <person name="Tedersoo L."/>
            <person name="Vaario L.-M."/>
            <person name="Yamada A."/>
            <person name="Yan M."/>
            <person name="Wang P."/>
            <person name="Xu J."/>
            <person name="Bruns T."/>
            <person name="Baldrian P."/>
            <person name="Vilgalys R."/>
            <person name="Henrissat B."/>
            <person name="Grigoriev I.V."/>
            <person name="Hibbett D."/>
            <person name="Nagy L.G."/>
            <person name="Martin F.M."/>
        </authorList>
    </citation>
    <scope>NUCLEOTIDE SEQUENCE</scope>
    <source>
        <strain evidence="3">UH-Tt-Lm1</strain>
    </source>
</reference>
<dbReference type="Pfam" id="PF00621">
    <property type="entry name" value="RhoGEF"/>
    <property type="match status" value="2"/>
</dbReference>
<feature type="compositionally biased region" description="Acidic residues" evidence="1">
    <location>
        <begin position="1"/>
        <end position="11"/>
    </location>
</feature>
<feature type="region of interest" description="Disordered" evidence="1">
    <location>
        <begin position="906"/>
        <end position="970"/>
    </location>
</feature>
<feature type="region of interest" description="Disordered" evidence="1">
    <location>
        <begin position="273"/>
        <end position="327"/>
    </location>
</feature>
<evidence type="ECO:0000259" key="2">
    <source>
        <dbReference type="PROSITE" id="PS50010"/>
    </source>
</evidence>
<keyword evidence="4" id="KW-1185">Reference proteome</keyword>
<accession>A0A9P6L4E1</accession>
<dbReference type="SMART" id="SM00325">
    <property type="entry name" value="RhoGEF"/>
    <property type="match status" value="1"/>
</dbReference>
<dbReference type="OrthoDB" id="1716625at2759"/>
<name>A0A9P6L4E1_9AGAM</name>
<feature type="region of interest" description="Disordered" evidence="1">
    <location>
        <begin position="798"/>
        <end position="867"/>
    </location>
</feature>
<feature type="compositionally biased region" description="Polar residues" evidence="1">
    <location>
        <begin position="817"/>
        <end position="840"/>
    </location>
</feature>
<comment type="caution">
    <text evidence="3">The sequence shown here is derived from an EMBL/GenBank/DDBJ whole genome shotgun (WGS) entry which is preliminary data.</text>
</comment>
<feature type="region of interest" description="Disordered" evidence="1">
    <location>
        <begin position="1"/>
        <end position="24"/>
    </location>
</feature>
<feature type="compositionally biased region" description="Basic and acidic residues" evidence="1">
    <location>
        <begin position="365"/>
        <end position="379"/>
    </location>
</feature>
<feature type="compositionally biased region" description="Polar residues" evidence="1">
    <location>
        <begin position="85"/>
        <end position="100"/>
    </location>
</feature>
<organism evidence="3 4">
    <name type="scientific">Thelephora terrestris</name>
    <dbReference type="NCBI Taxonomy" id="56493"/>
    <lineage>
        <taxon>Eukaryota</taxon>
        <taxon>Fungi</taxon>
        <taxon>Dikarya</taxon>
        <taxon>Basidiomycota</taxon>
        <taxon>Agaricomycotina</taxon>
        <taxon>Agaricomycetes</taxon>
        <taxon>Thelephorales</taxon>
        <taxon>Thelephoraceae</taxon>
        <taxon>Thelephora</taxon>
    </lineage>
</organism>
<feature type="region of interest" description="Disordered" evidence="1">
    <location>
        <begin position="755"/>
        <end position="774"/>
    </location>
</feature>
<dbReference type="SUPFAM" id="SSF50729">
    <property type="entry name" value="PH domain-like"/>
    <property type="match status" value="1"/>
</dbReference>
<dbReference type="InterPro" id="IPR000219">
    <property type="entry name" value="DH_dom"/>
</dbReference>
<feature type="region of interest" description="Disordered" evidence="1">
    <location>
        <begin position="617"/>
        <end position="656"/>
    </location>
</feature>
<feature type="compositionally biased region" description="Basic and acidic residues" evidence="1">
    <location>
        <begin position="12"/>
        <end position="24"/>
    </location>
</feature>
<protein>
    <recommendedName>
        <fullName evidence="2">DH domain-containing protein</fullName>
    </recommendedName>
</protein>
<feature type="region of interest" description="Disordered" evidence="1">
    <location>
        <begin position="85"/>
        <end position="113"/>
    </location>
</feature>
<sequence>MLGSDDEDDTPEQQKREAAAKAKKLEKYDNLRRYNALMELLKTEAKYLQDLRILVNVYLQQLQHAVTSRSISSYFGSSASCSKQTASPSPTFGSTQTPGQPANPSPSPVQLPSTIRRSAGASDRVEVDKDLQFNRPIFTEDDIQLLCRNSNEILTFHERFVDDLKEALTPLGSKFRFDDEDEYAYVDMPRHDILELAIQIIVSMFVDRVESFKLYKFFCSTHSEAVELVQRAKRVSSADWEAWEKRCRKCLLDNYRCELPPAASTSAAIHFVLDDDPSPRPQGKSIARSQTEKNNRPRSFVSSKPPRANTAPPHLTSSHRHHSRGQNPRLEFLDQMIKPVQRICKYHLLLDQLKSRVSSHPHSNKGTEGDSRSSRHNPRLDLDGTFDPANLLSAGQTESLVTHACEAMREVVNSVNDHRRKHEDRWKAFLIASRTVTSSAASSSSLSYSQLTSEVLMTLGNCLMCGALDVIYHRPTTSSTTKAKYLGAFLYEQGYLALVKVGKGKTYEPQHWFLLKDFDVLDSDDEDGSFPYSFHLTGCGHNFQFAAACQREKEVWMECLRNAAVAAAEYDTAELPSSLLDENKEEVFVTPSVTIHDVTEGLPTIQSETENLEELLASRPGNSKVVSDSRALSDDGHSVRTDPRPHSQPVSRRGSSNSVRAIFSPFLFDYAIRLVRPTPVQRHHTDQGLSDVFSNSCRDARNLAMLQGQELFQLPRPILRSRSGVAVPGLRGRKESRIFNRRSYGGLPVTSLSLTSANSTPSTMDKKVKHKERPSSVMFPQSWLGEDSTSTPTFVVRTDNQTSSSEEGQVQGAPPEATTSLCSSEAASNVGSTLGSSTEFKPSALGSPYVQPNTLELPPEACPDVHVDYRPKRSRSMVDNVKSFFSSPSKRLSRTQFSGTDLLADSLSFGRGTRNPPTSYPNGPSEPPLPSVTVHPVDVDADTPPSDRSRRPPAAQGRNSTGDLGRKRSLFMYGRRGGTDVSRLSAMSTVSATSSTTEASGSSVPLRRRSVKDILLHFRTD</sequence>